<accession>A0ABT1RJV3</accession>
<evidence type="ECO:0000313" key="2">
    <source>
        <dbReference type="Proteomes" id="UP001524502"/>
    </source>
</evidence>
<dbReference type="Proteomes" id="UP001524502">
    <property type="component" value="Unassembled WGS sequence"/>
</dbReference>
<gene>
    <name evidence="1" type="ORF">NE619_01855</name>
</gene>
<evidence type="ECO:0000313" key="1">
    <source>
        <dbReference type="EMBL" id="MCQ4635461.1"/>
    </source>
</evidence>
<name>A0ABT1RJV3_9FIRM</name>
<proteinExistence type="predicted"/>
<organism evidence="1 2">
    <name type="scientific">Anaerovorax odorimutans</name>
    <dbReference type="NCBI Taxonomy" id="109327"/>
    <lineage>
        <taxon>Bacteria</taxon>
        <taxon>Bacillati</taxon>
        <taxon>Bacillota</taxon>
        <taxon>Clostridia</taxon>
        <taxon>Peptostreptococcales</taxon>
        <taxon>Anaerovoracaceae</taxon>
        <taxon>Anaerovorax</taxon>
    </lineage>
</organism>
<comment type="caution">
    <text evidence="1">The sequence shown here is derived from an EMBL/GenBank/DDBJ whole genome shotgun (WGS) entry which is preliminary data.</text>
</comment>
<dbReference type="EMBL" id="JANFXK010000001">
    <property type="protein sequence ID" value="MCQ4635461.1"/>
    <property type="molecule type" value="Genomic_DNA"/>
</dbReference>
<sequence>MKKSQQEPGFSLGVDKNSDLLFCQLFLHSLTFSNNCVISNDPANFERANSTNLYSPTAHQQPRAPQFGCSRLRPVGPASSWAAGGNFLRKKKKVTQSCGFEAARAG</sequence>
<keyword evidence="2" id="KW-1185">Reference proteome</keyword>
<protein>
    <submittedName>
        <fullName evidence="1">Uncharacterized protein</fullName>
    </submittedName>
</protein>
<reference evidence="1 2" key="1">
    <citation type="submission" date="2022-06" db="EMBL/GenBank/DDBJ databases">
        <title>Isolation of gut microbiota from human fecal samples.</title>
        <authorList>
            <person name="Pamer E.G."/>
            <person name="Barat B."/>
            <person name="Waligurski E."/>
            <person name="Medina S."/>
            <person name="Paddock L."/>
            <person name="Mostad J."/>
        </authorList>
    </citation>
    <scope>NUCLEOTIDE SEQUENCE [LARGE SCALE GENOMIC DNA]</scope>
    <source>
        <strain evidence="1 2">SL.3.17</strain>
    </source>
</reference>